<evidence type="ECO:0000313" key="3">
    <source>
        <dbReference type="EMBL" id="OHT16730.1"/>
    </source>
</evidence>
<gene>
    <name evidence="3" type="ORF">TRFO_12990</name>
</gene>
<feature type="region of interest" description="Disordered" evidence="1">
    <location>
        <begin position="1181"/>
        <end position="1203"/>
    </location>
</feature>
<sequence>MLFLSLNIYEYFFLNVYLVIILRPYIYRNFRMNDEKEQNFLTNSIEKFEKLVSQFLSQEVIDQSLSEQITELIFSCDFENSENDIKTRYYQSFLSIFSLPKTFPLDYISSTEFLSLISVGLTKFNNSKIINSNFSNNQPNVDIFMKNWSKFTKKPQIDQRDLFKFCIIFKQFLTFNNFPTNHLEVFLNLFMKNLRKDCLNSFLPIYLISNFIECISLYLDKYENNTIKDDLLSICFQYIQMSAFPMKVILATNFIMRHSDEYEKCLRYITESLNTFNEFHEDSLFCAFISIFNLSNNLKSCSFQSISDAFSAVSKFNSHLTCQNHGHYRNYLLKASDMDISQHQNVNLKSYQQIIENQINAMMILNFYGVDKYIDNVMEYFNLTINLLMNEDPKFNLYQICESFRFSPISSIRNYQIFVIFSIYGILAQTTLHNLECINLINDAYTMMQGFGRNLEYFKTLMDSLLFFNQRVSSDVFEITTQLGAPIIRQFILDISYFFQINVNFASKFGYPDLIFSEIQEDIPSTLLKFAQKNKIITKHQHIWDIVDHTTNRILEIMSVFPNNINEQIFSLQIKFLFESKIHRLCLSLASSFLSNMNLFLIFLMVLYKEVFKNLKSRAFIQNTISFLAIFHRKLKINYRKCVIFDSFLFDTNNFLSKFIQFSLDYPSITTCYISLANHLIKIFKHIFNTSILTKLLSPKQITEIYFKSSAVNKHNKMFLRFIFKLHRTHGSVLLNFEWYQLLIMKYAYIKPKIAIPVINDHKLIIKHQKTPEYYIFAKKLLKIFDTCVDPKLKNSVLTMINTISVKNTFYASPKIEDITQFSCFTFKKKGCFVLYESSDLFKFLVELETGERPLNQFDKFVEQYNITYQSNEDVHLIMFQMIEQLIEKNHNVQFIQKILSFLLTHDDKFMEHVPQLNKKLSANLIVAIVLTHSQIDINFNSSTQEFYDIVQIIEYILSIISFPCHQHATLICEYLIEHFPKDSIDFVCLTKFVLFFVIRYLNEQLELSFHSNTTDIKSPILHHLPTKVFDIVIFIKENAIYYDICYFLPLLTTKLPFIATFALCEIMSSCQQNDSTLDDFVDQLSNIDLVQIIPLLSIFPKLIPKFHDKFEQYFNEIENINSENVKFSLHLFLFYYFCEDEKYSLKLIELFINHLTLFSISDSTLVADFINKLIHKNKKSNQPITDENENNDNKNNNKNTNRIAGKVDSDKIICLINQKVNEYLLNEGLFTCDNIELNKTKYHSQKKGSFISKSLKNKDFLFPLFILSPANVIETLLSQIEYLNNENLSDTKFFNRNLNIILSFFSLPYITQYLLETNDYYMKIGQLLLQIYYRYSIYDDDLFLTFFMFNSSTWSEFILQHISESQFTYFFYTHIHSEKLSSVIADISSNTEILENHLQNEFVQFFAIENSSITYNSIQDAFNSCLLQKNRWFLQSMISYLVDNGEIWTTILEIIKTNKLYLIQILKYEIIKNDNHEFDNLFDLIPNIPQQYVTPFFEFVFECYHEFIDSHLLNVIIENLATDAVYSVIHLAKKYNIQFEEINSNILYEDGTEYDQTMMLFYNNQIFEILDHLEIDSHEFIFKLIENYQINEYYPNINSLLLKFMNHPRHFLSVLKFIETNQEQYFSNPLENFSDELILFMSYNFSNTNDIYENMDDAIECFNIFFLLIGDKIDKVSNIWGKRLIDMAYLILPRFVKDDLYFYQQNPLFFNNLLSLIQLFNDNRFIKVYIELINSFYDSNSLVIHDLFIDFAKILSALNPEFIHVDKPFYMRLIKMINIDKHIAFPSILLALRSLIHIDETIPNKVVNPLCYLLTDNIPLFDKIEENIPFTSSIYHILFTFYMNKWPNNFAQVLKNVKNPKILKGLLLALSKNPNIIELLDNDTNINKIFFESLPLPVIQNYVDHANKIADIPLYYYKNIQNTASKAQSDFDKLHIIFRCKDNLINKFCKHFYDEINFRPIGKSIDSPCYLTGLESCIFSTDTTNIPDVKRKNISQKNSLLQKAIEIIGIPKSYPNTTIDRLNSALSNKFTTLTSKYIVYFNCLCSILHNPIITPHFTRYHPLKLFQDFSQVLLFAKSKGFDVDFSAMDLSENSILQANYSLKKDKPKSFESKRDFLIYQLQNNFIDTIVWANIESIANDDLLYLFLHMNLLPGIAKKEILQQIIEFPFHWGALLADDIKNQRLDNYFKVMIPANFRQNYRAIFKDITNNNTIKVLKLKSHLESQLFESEDEGITNNFICIVNSLHQHYTISNAMAPFIKRNSPMFDVFLRIPHENSTYCLLETYLADGTKIPYIVSGFAKTNPELYVLVRMFNKILQRNIYCRKKHVEMFSPQSVEIDDNLYLIHTDAKPLLPFSKYKYLLNYRRIGSQPKKILSESRKFLAANEYFTWETTFLQRFAALSYLQVGLNIRVPLPSHLLINEKNASIEFLQLRQDFGNNYQEQKLRLFGEMRNYLEPLAVAERLPKSITRIACAFKFDSDRIYHTVKGLLNNEAQATNIQSFTNDILKDKNGQIIKSIIEKSFQSIPTIDMPWF</sequence>
<keyword evidence="2" id="KW-0812">Transmembrane</keyword>
<dbReference type="GeneID" id="94831677"/>
<evidence type="ECO:0000313" key="4">
    <source>
        <dbReference type="Proteomes" id="UP000179807"/>
    </source>
</evidence>
<keyword evidence="4" id="KW-1185">Reference proteome</keyword>
<name>A0A1J4KZZ6_9EUKA</name>
<organism evidence="3 4">
    <name type="scientific">Tritrichomonas foetus</name>
    <dbReference type="NCBI Taxonomy" id="1144522"/>
    <lineage>
        <taxon>Eukaryota</taxon>
        <taxon>Metamonada</taxon>
        <taxon>Parabasalia</taxon>
        <taxon>Tritrichomonadida</taxon>
        <taxon>Tritrichomonadidae</taxon>
        <taxon>Tritrichomonas</taxon>
    </lineage>
</organism>
<feature type="transmembrane region" description="Helical" evidence="2">
    <location>
        <begin position="6"/>
        <end position="26"/>
    </location>
</feature>
<dbReference type="RefSeq" id="XP_068369866.1">
    <property type="nucleotide sequence ID" value="XM_068496973.1"/>
</dbReference>
<comment type="caution">
    <text evidence="3">The sequence shown here is derived from an EMBL/GenBank/DDBJ whole genome shotgun (WGS) entry which is preliminary data.</text>
</comment>
<keyword evidence="2" id="KW-1133">Transmembrane helix</keyword>
<evidence type="ECO:0000256" key="2">
    <source>
        <dbReference type="SAM" id="Phobius"/>
    </source>
</evidence>
<keyword evidence="2" id="KW-0472">Membrane</keyword>
<dbReference type="Proteomes" id="UP000179807">
    <property type="component" value="Unassembled WGS sequence"/>
</dbReference>
<reference evidence="3" key="1">
    <citation type="submission" date="2016-10" db="EMBL/GenBank/DDBJ databases">
        <authorList>
            <person name="Benchimol M."/>
            <person name="Almeida L.G."/>
            <person name="Vasconcelos A.T."/>
            <person name="Perreira-Neves A."/>
            <person name="Rosa I.A."/>
            <person name="Tasca T."/>
            <person name="Bogo M.R."/>
            <person name="de Souza W."/>
        </authorList>
    </citation>
    <scope>NUCLEOTIDE SEQUENCE [LARGE SCALE GENOMIC DNA]</scope>
    <source>
        <strain evidence="3">K</strain>
    </source>
</reference>
<dbReference type="VEuPathDB" id="TrichDB:TRFO_12990"/>
<evidence type="ECO:0000256" key="1">
    <source>
        <dbReference type="SAM" id="MobiDB-lite"/>
    </source>
</evidence>
<dbReference type="EMBL" id="MLAK01000078">
    <property type="protein sequence ID" value="OHT16730.1"/>
    <property type="molecule type" value="Genomic_DNA"/>
</dbReference>
<protein>
    <submittedName>
        <fullName evidence="3">Uncharacterized protein</fullName>
    </submittedName>
</protein>
<accession>A0A1J4KZZ6</accession>
<proteinExistence type="predicted"/>